<dbReference type="GO" id="GO:0004343">
    <property type="term" value="F:glucosamine 6-phosphate N-acetyltransferase activity"/>
    <property type="evidence" value="ECO:0007669"/>
    <property type="project" value="TreeGrafter"/>
</dbReference>
<protein>
    <submittedName>
        <fullName evidence="2">GNAT family N-acetyltransferase</fullName>
    </submittedName>
</protein>
<dbReference type="Pfam" id="PF13673">
    <property type="entry name" value="Acetyltransf_10"/>
    <property type="match status" value="1"/>
</dbReference>
<name>A0A5C5UEJ9_9CORY</name>
<dbReference type="EMBL" id="VOHM01000016">
    <property type="protein sequence ID" value="TWT24496.1"/>
    <property type="molecule type" value="Genomic_DNA"/>
</dbReference>
<dbReference type="AlphaFoldDB" id="A0A5C5UEJ9"/>
<organism evidence="2 3">
    <name type="scientific">Corynebacterium canis</name>
    <dbReference type="NCBI Taxonomy" id="679663"/>
    <lineage>
        <taxon>Bacteria</taxon>
        <taxon>Bacillati</taxon>
        <taxon>Actinomycetota</taxon>
        <taxon>Actinomycetes</taxon>
        <taxon>Mycobacteriales</taxon>
        <taxon>Corynebacteriaceae</taxon>
        <taxon>Corynebacterium</taxon>
    </lineage>
</organism>
<keyword evidence="2" id="KW-0808">Transferase</keyword>
<dbReference type="InterPro" id="IPR000182">
    <property type="entry name" value="GNAT_dom"/>
</dbReference>
<dbReference type="PANTHER" id="PTHR13355:SF11">
    <property type="entry name" value="GLUCOSAMINE 6-PHOSPHATE N-ACETYLTRANSFERASE"/>
    <property type="match status" value="1"/>
</dbReference>
<comment type="caution">
    <text evidence="2">The sequence shown here is derived from an EMBL/GenBank/DDBJ whole genome shotgun (WGS) entry which is preliminary data.</text>
</comment>
<accession>A0A5C5UEJ9</accession>
<evidence type="ECO:0000313" key="3">
    <source>
        <dbReference type="Proteomes" id="UP000320791"/>
    </source>
</evidence>
<proteinExistence type="predicted"/>
<keyword evidence="3" id="KW-1185">Reference proteome</keyword>
<dbReference type="InterPro" id="IPR016181">
    <property type="entry name" value="Acyl_CoA_acyltransferase"/>
</dbReference>
<dbReference type="RefSeq" id="WP_146324595.1">
    <property type="nucleotide sequence ID" value="NZ_BAABLR010000070.1"/>
</dbReference>
<evidence type="ECO:0000313" key="2">
    <source>
        <dbReference type="EMBL" id="TWT24496.1"/>
    </source>
</evidence>
<evidence type="ECO:0000259" key="1">
    <source>
        <dbReference type="PROSITE" id="PS51186"/>
    </source>
</evidence>
<reference evidence="2 3" key="1">
    <citation type="submission" date="2019-08" db="EMBL/GenBank/DDBJ databases">
        <authorList>
            <person name="Lei W."/>
        </authorList>
    </citation>
    <scope>NUCLEOTIDE SEQUENCE [LARGE SCALE GENOMIC DNA]</scope>
    <source>
        <strain evidence="2 3">CCUG 58627</strain>
    </source>
</reference>
<dbReference type="OrthoDB" id="9796171at2"/>
<feature type="domain" description="N-acetyltransferase" evidence="1">
    <location>
        <begin position="8"/>
        <end position="150"/>
    </location>
</feature>
<dbReference type="PANTHER" id="PTHR13355">
    <property type="entry name" value="GLUCOSAMINE 6-PHOSPHATE N-ACETYLTRANSFERASE"/>
    <property type="match status" value="1"/>
</dbReference>
<sequence length="158" mass="18261">MNHYFAVSHLSQLSALEVHKLYKLRVDIFVHEQRTPYAEIDDADAAPTTFHVLAWDSEKHLLATARLYPEQDRWHLGRVCVAKQYRGTGLGEETMHQTLRLAFEQDPARDVYLEAQEQHAEFYQKLGFRPIGDAFDWDGVPHIPMVLEKDALAKVFAN</sequence>
<dbReference type="CDD" id="cd04301">
    <property type="entry name" value="NAT_SF"/>
    <property type="match status" value="1"/>
</dbReference>
<dbReference type="SUPFAM" id="SSF55729">
    <property type="entry name" value="Acyl-CoA N-acyltransferases (Nat)"/>
    <property type="match status" value="1"/>
</dbReference>
<dbReference type="InterPro" id="IPR039143">
    <property type="entry name" value="GNPNAT1-like"/>
</dbReference>
<dbReference type="Proteomes" id="UP000320791">
    <property type="component" value="Unassembled WGS sequence"/>
</dbReference>
<dbReference type="PROSITE" id="PS51186">
    <property type="entry name" value="GNAT"/>
    <property type="match status" value="1"/>
</dbReference>
<dbReference type="Gene3D" id="3.40.630.30">
    <property type="match status" value="1"/>
</dbReference>
<gene>
    <name evidence="2" type="ORF">FRX94_07945</name>
</gene>